<organism evidence="3 4">
    <name type="scientific">Sphingomonas panacis</name>
    <dbReference type="NCBI Taxonomy" id="1560345"/>
    <lineage>
        <taxon>Bacteria</taxon>
        <taxon>Pseudomonadati</taxon>
        <taxon>Pseudomonadota</taxon>
        <taxon>Alphaproteobacteria</taxon>
        <taxon>Sphingomonadales</taxon>
        <taxon>Sphingomonadaceae</taxon>
        <taxon>Sphingomonas</taxon>
    </lineage>
</organism>
<dbReference type="Proteomes" id="UP000094256">
    <property type="component" value="Chromosome"/>
</dbReference>
<dbReference type="Gene3D" id="2.40.100.10">
    <property type="entry name" value="Cyclophilin-like"/>
    <property type="match status" value="1"/>
</dbReference>
<dbReference type="InterPro" id="IPR029000">
    <property type="entry name" value="Cyclophilin-like_dom_sf"/>
</dbReference>
<reference evidence="3 4" key="1">
    <citation type="submission" date="2016-01" db="EMBL/GenBank/DDBJ databases">
        <title>Complete genome and mega plasmid sequence of Sphingomonas panacis DCY99 elicits systemic resistance in rice to Xanthomonas oryzae.</title>
        <authorList>
            <person name="Kim Y.J."/>
            <person name="Yang D.C."/>
            <person name="Sing P."/>
        </authorList>
    </citation>
    <scope>NUCLEOTIDE SEQUENCE [LARGE SCALE GENOMIC DNA]</scope>
    <source>
        <strain evidence="3 4">DCY99</strain>
    </source>
</reference>
<keyword evidence="1" id="KW-0732">Signal</keyword>
<gene>
    <name evidence="3" type="ORF">AWL63_14180</name>
</gene>
<name>A0A1B3ZBY0_9SPHN</name>
<dbReference type="STRING" id="1560345.AWL63_14180"/>
<dbReference type="GO" id="GO:0003755">
    <property type="term" value="F:peptidyl-prolyl cis-trans isomerase activity"/>
    <property type="evidence" value="ECO:0007669"/>
    <property type="project" value="InterPro"/>
</dbReference>
<dbReference type="Pfam" id="PF00160">
    <property type="entry name" value="Pro_isomerase"/>
    <property type="match status" value="1"/>
</dbReference>
<evidence type="ECO:0000313" key="4">
    <source>
        <dbReference type="Proteomes" id="UP000094256"/>
    </source>
</evidence>
<feature type="domain" description="PPIase cyclophilin-type" evidence="2">
    <location>
        <begin position="58"/>
        <end position="240"/>
    </location>
</feature>
<dbReference type="AlphaFoldDB" id="A0A1B3ZBY0"/>
<dbReference type="RefSeq" id="WP_069205484.1">
    <property type="nucleotide sequence ID" value="NZ_CP014168.1"/>
</dbReference>
<dbReference type="KEGG" id="span:AWL63_14180"/>
<dbReference type="InterPro" id="IPR002130">
    <property type="entry name" value="Cyclophilin-type_PPIase_dom"/>
</dbReference>
<keyword evidence="3" id="KW-0413">Isomerase</keyword>
<feature type="signal peptide" evidence="1">
    <location>
        <begin position="1"/>
        <end position="18"/>
    </location>
</feature>
<dbReference type="EMBL" id="CP014168">
    <property type="protein sequence ID" value="AOH84933.1"/>
    <property type="molecule type" value="Genomic_DNA"/>
</dbReference>
<evidence type="ECO:0000259" key="2">
    <source>
        <dbReference type="PROSITE" id="PS50072"/>
    </source>
</evidence>
<sequence>MPMILPMLLALAAAPQGAEPPPKPTAAKIAAAAPASSWATIAPEDLLVIDFADGQRGVIWLASTLAPVHVANIRTIARSGWWQGGAIYRVQDNYVTQWGDPTSKKPPAAGIALHPPAEYEWPASAHPIVANRYKDAYAAVTGFTVEGWAVAGDGRSQWLPHCYGMVGVARDLAPDVGTGGDLYTVIGHAPRHLDRNIAVVGRVIDGMATFSARKRGTGGGLGLYENAADNVPIRRVAIASDLPAGERLSYQYLKPSAPEFARTLEARANRGLPFFTVPAGNADLCNLDVPVRKTPVG</sequence>
<keyword evidence="4" id="KW-1185">Reference proteome</keyword>
<dbReference type="SUPFAM" id="SSF50891">
    <property type="entry name" value="Cyclophilin-like"/>
    <property type="match status" value="1"/>
</dbReference>
<feature type="chain" id="PRO_5008556277" evidence="1">
    <location>
        <begin position="19"/>
        <end position="297"/>
    </location>
</feature>
<evidence type="ECO:0000313" key="3">
    <source>
        <dbReference type="EMBL" id="AOH84933.1"/>
    </source>
</evidence>
<proteinExistence type="predicted"/>
<evidence type="ECO:0000256" key="1">
    <source>
        <dbReference type="SAM" id="SignalP"/>
    </source>
</evidence>
<accession>A0A1B3ZBY0</accession>
<dbReference type="PROSITE" id="PS50072">
    <property type="entry name" value="CSA_PPIASE_2"/>
    <property type="match status" value="1"/>
</dbReference>
<protein>
    <submittedName>
        <fullName evidence="3">Peptidylprolyl isomerase</fullName>
    </submittedName>
</protein>